<dbReference type="InterPro" id="IPR012674">
    <property type="entry name" value="Calycin"/>
</dbReference>
<evidence type="ECO:0000256" key="1">
    <source>
        <dbReference type="SAM" id="SignalP"/>
    </source>
</evidence>
<dbReference type="AlphaFoldDB" id="L7M9G6"/>
<sequence length="195" mass="22131">MTPWLFGLLSACTFAFVVTYGVENAETQRHNYTLPLKSNKTLYLAGHSTQLDNPSIRCVYATYINSSGESVNRDLWFTEIDVEGEGISDEEWGIPLNMKVNDTPTFSTLEVEVTWFLTRYTQAQHSYKIINYSDEVMVLGERQPSESDKPYCSVWVTDAHNNLTHVSPAINASIYSDCDNIITYPYLRNCSLELG</sequence>
<reference evidence="2" key="1">
    <citation type="submission" date="2012-11" db="EMBL/GenBank/DDBJ databases">
        <authorList>
            <person name="Lucero-Rivera Y.E."/>
            <person name="Tovar-Ramirez D."/>
        </authorList>
    </citation>
    <scope>NUCLEOTIDE SEQUENCE</scope>
    <source>
        <tissue evidence="2">Salivary gland</tissue>
    </source>
</reference>
<accession>L7M9G6</accession>
<dbReference type="Gene3D" id="2.40.128.20">
    <property type="match status" value="1"/>
</dbReference>
<protein>
    <submittedName>
        <fullName evidence="2">Putative group viii salivary lipocalin</fullName>
    </submittedName>
</protein>
<keyword evidence="1" id="KW-0732">Signal</keyword>
<feature type="signal peptide" evidence="1">
    <location>
        <begin position="1"/>
        <end position="19"/>
    </location>
</feature>
<proteinExistence type="evidence at transcript level"/>
<name>L7M9G6_RHIPC</name>
<evidence type="ECO:0000313" key="2">
    <source>
        <dbReference type="EMBL" id="JAA60675.1"/>
    </source>
</evidence>
<organism evidence="2">
    <name type="scientific">Rhipicephalus pulchellus</name>
    <name type="common">Yellow backed tick</name>
    <name type="synonym">Dermacentor pulchellus</name>
    <dbReference type="NCBI Taxonomy" id="72859"/>
    <lineage>
        <taxon>Eukaryota</taxon>
        <taxon>Metazoa</taxon>
        <taxon>Ecdysozoa</taxon>
        <taxon>Arthropoda</taxon>
        <taxon>Chelicerata</taxon>
        <taxon>Arachnida</taxon>
        <taxon>Acari</taxon>
        <taxon>Parasitiformes</taxon>
        <taxon>Ixodida</taxon>
        <taxon>Ixodoidea</taxon>
        <taxon>Ixodidae</taxon>
        <taxon>Rhipicephalinae</taxon>
        <taxon>Rhipicephalus</taxon>
        <taxon>Rhipicephalus</taxon>
    </lineage>
</organism>
<feature type="chain" id="PRO_5003981083" evidence="1">
    <location>
        <begin position="20"/>
        <end position="195"/>
    </location>
</feature>
<reference evidence="2" key="2">
    <citation type="journal article" date="2015" name="J. Proteomics">
        <title>Sexual differences in the sialomes of the zebra tick, Rhipicephalus pulchellus.</title>
        <authorList>
            <person name="Tan A.W."/>
            <person name="Francischetti I.M."/>
            <person name="Slovak M."/>
            <person name="Kini R.M."/>
            <person name="Ribeiro J.M."/>
        </authorList>
    </citation>
    <scope>NUCLEOTIDE SEQUENCE</scope>
    <source>
        <tissue evidence="2">Salivary gland</tissue>
    </source>
</reference>
<dbReference type="EMBL" id="GACK01004359">
    <property type="protein sequence ID" value="JAA60675.1"/>
    <property type="molecule type" value="mRNA"/>
</dbReference>